<dbReference type="AlphaFoldDB" id="U2T978"/>
<dbReference type="RefSeq" id="WP_021725533.1">
    <property type="nucleotide sequence ID" value="NZ_AWEZ01000025.1"/>
</dbReference>
<accession>U2T978</accession>
<dbReference type="Pfam" id="PF01510">
    <property type="entry name" value="Amidase_2"/>
    <property type="match status" value="1"/>
</dbReference>
<gene>
    <name evidence="2" type="ORF">HMPREF1316_2631</name>
</gene>
<dbReference type="STRING" id="1125712.HMPREF1316_2631"/>
<evidence type="ECO:0000313" key="2">
    <source>
        <dbReference type="EMBL" id="ERL09594.1"/>
    </source>
</evidence>
<proteinExistence type="predicted"/>
<dbReference type="PATRIC" id="fig|1125712.3.peg.681"/>
<dbReference type="InterPro" id="IPR002502">
    <property type="entry name" value="Amidase_domain"/>
</dbReference>
<dbReference type="eggNOG" id="COG3023">
    <property type="taxonomic scope" value="Bacteria"/>
</dbReference>
<dbReference type="Proteomes" id="UP000016638">
    <property type="component" value="Unassembled WGS sequence"/>
</dbReference>
<dbReference type="GO" id="GO:0009253">
    <property type="term" value="P:peptidoglycan catabolic process"/>
    <property type="evidence" value="ECO:0007669"/>
    <property type="project" value="InterPro"/>
</dbReference>
<dbReference type="GO" id="GO:0008745">
    <property type="term" value="F:N-acetylmuramoyl-L-alanine amidase activity"/>
    <property type="evidence" value="ECO:0007669"/>
    <property type="project" value="InterPro"/>
</dbReference>
<dbReference type="EMBL" id="AWEZ01000025">
    <property type="protein sequence ID" value="ERL09594.1"/>
    <property type="molecule type" value="Genomic_DNA"/>
</dbReference>
<sequence>MTKSKLCTYSRITKNHSAGRGGCRVCKITPHYMAAKWSGKQRADYFARTNRQARSNYCIGVDGDIAMFVDECDRAWTSSSAWNDNRTITIECGNVNNSTGEMTQKT</sequence>
<dbReference type="InterPro" id="IPR036505">
    <property type="entry name" value="Amidase/PGRP_sf"/>
</dbReference>
<keyword evidence="3" id="KW-1185">Reference proteome</keyword>
<comment type="caution">
    <text evidence="2">The sequence shown here is derived from an EMBL/GenBank/DDBJ whole genome shotgun (WGS) entry which is preliminary data.</text>
</comment>
<evidence type="ECO:0000313" key="3">
    <source>
        <dbReference type="Proteomes" id="UP000016638"/>
    </source>
</evidence>
<organism evidence="2 3">
    <name type="scientific">Olsenella profusa F0195</name>
    <dbReference type="NCBI Taxonomy" id="1125712"/>
    <lineage>
        <taxon>Bacteria</taxon>
        <taxon>Bacillati</taxon>
        <taxon>Actinomycetota</taxon>
        <taxon>Coriobacteriia</taxon>
        <taxon>Coriobacteriales</taxon>
        <taxon>Atopobiaceae</taxon>
        <taxon>Olsenella</taxon>
    </lineage>
</organism>
<feature type="domain" description="N-acetylmuramoyl-L-alanine amidase" evidence="1">
    <location>
        <begin position="27"/>
        <end position="96"/>
    </location>
</feature>
<dbReference type="Gene3D" id="3.40.80.10">
    <property type="entry name" value="Peptidoglycan recognition protein-like"/>
    <property type="match status" value="1"/>
</dbReference>
<protein>
    <submittedName>
        <fullName evidence="2">N-acetylmuramoyl-L-alanine amidase domain protein</fullName>
    </submittedName>
</protein>
<reference evidence="2 3" key="1">
    <citation type="submission" date="2013-08" db="EMBL/GenBank/DDBJ databases">
        <authorList>
            <person name="Durkin A.S."/>
            <person name="Haft D.R."/>
            <person name="McCorrison J."/>
            <person name="Torralba M."/>
            <person name="Gillis M."/>
            <person name="Haft D.H."/>
            <person name="Methe B."/>
            <person name="Sutton G."/>
            <person name="Nelson K.E."/>
        </authorList>
    </citation>
    <scope>NUCLEOTIDE SEQUENCE [LARGE SCALE GENOMIC DNA]</scope>
    <source>
        <strain evidence="2 3">F0195</strain>
    </source>
</reference>
<evidence type="ECO:0000259" key="1">
    <source>
        <dbReference type="Pfam" id="PF01510"/>
    </source>
</evidence>
<dbReference type="SUPFAM" id="SSF55846">
    <property type="entry name" value="N-acetylmuramoyl-L-alanine amidase-like"/>
    <property type="match status" value="1"/>
</dbReference>
<name>U2T978_9ACTN</name>